<dbReference type="OrthoDB" id="5352625at2"/>
<dbReference type="InterPro" id="IPR011330">
    <property type="entry name" value="Glyco_hydro/deAcase_b/a-brl"/>
</dbReference>
<protein>
    <submittedName>
        <fullName evidence="6">Peptidoglycan/xylan/chitin deacetylase, PgdA/CDA1 family</fullName>
    </submittedName>
</protein>
<dbReference type="Gene3D" id="3.20.20.370">
    <property type="entry name" value="Glycoside hydrolase/deacetylase"/>
    <property type="match status" value="1"/>
</dbReference>
<evidence type="ECO:0000256" key="4">
    <source>
        <dbReference type="SAM" id="SignalP"/>
    </source>
</evidence>
<evidence type="ECO:0000256" key="3">
    <source>
        <dbReference type="SAM" id="MobiDB-lite"/>
    </source>
</evidence>
<accession>A0A1G7NXM6</accession>
<dbReference type="Proteomes" id="UP000199355">
    <property type="component" value="Unassembled WGS sequence"/>
</dbReference>
<proteinExistence type="predicted"/>
<evidence type="ECO:0000313" key="6">
    <source>
        <dbReference type="EMBL" id="SDF78119.1"/>
    </source>
</evidence>
<feature type="domain" description="NodB homology" evidence="5">
    <location>
        <begin position="42"/>
        <end position="223"/>
    </location>
</feature>
<feature type="chain" id="PRO_5011597379" evidence="4">
    <location>
        <begin position="24"/>
        <end position="381"/>
    </location>
</feature>
<dbReference type="CDD" id="cd10917">
    <property type="entry name" value="CE4_NodB_like_6s_7s"/>
    <property type="match status" value="1"/>
</dbReference>
<sequence length="381" mass="40906">MRALCKYIGMAACFGLLTLTAQAASAKVVDGVVIMRQPMRENLCAITFDDGPSVNTPQLLDMLAEYGIPATFFLLGSQAERHPDIVRRILAEGHEVGNHSYSHPNLRLLSPERKTEEICRTDAILRSLGAAPVFLRPPYGAFDAYTEKVAAEQGLTVLLWSLDSRDWQRLPANYATLRSTLGTVYQPGTLRGVFLFHDTHKRTVDDLPRIIRDLRAGGCQRFVTVSDYLEGLLDPEPGLLMTRQTPHALPGGTEMPVAAHEVRGVREAEELPTSSYPAGSTPVPLARSSRPWPWRDAPAAEGPQTAEPQTQTPQTQTPQADKPQASGQADSAAQAGPARPGQSPAGSSGQARPLDLHPHPASTPASGLTLPAAHAASGSLS</sequence>
<keyword evidence="2" id="KW-0378">Hydrolase</keyword>
<reference evidence="7" key="1">
    <citation type="submission" date="2016-10" db="EMBL/GenBank/DDBJ databases">
        <authorList>
            <person name="Varghese N."/>
            <person name="Submissions S."/>
        </authorList>
    </citation>
    <scope>NUCLEOTIDE SEQUENCE [LARGE SCALE GENOMIC DNA]</scope>
    <source>
        <strain evidence="7">KHC7</strain>
    </source>
</reference>
<gene>
    <name evidence="6" type="ORF">SAMN05192586_11325</name>
</gene>
<dbReference type="EMBL" id="FNBX01000013">
    <property type="protein sequence ID" value="SDF78119.1"/>
    <property type="molecule type" value="Genomic_DNA"/>
</dbReference>
<evidence type="ECO:0000259" key="5">
    <source>
        <dbReference type="PROSITE" id="PS51677"/>
    </source>
</evidence>
<dbReference type="PANTHER" id="PTHR10587">
    <property type="entry name" value="GLYCOSYL TRANSFERASE-RELATED"/>
    <property type="match status" value="1"/>
</dbReference>
<dbReference type="GO" id="GO:0005975">
    <property type="term" value="P:carbohydrate metabolic process"/>
    <property type="evidence" value="ECO:0007669"/>
    <property type="project" value="InterPro"/>
</dbReference>
<dbReference type="GO" id="GO:0046872">
    <property type="term" value="F:metal ion binding"/>
    <property type="evidence" value="ECO:0007669"/>
    <property type="project" value="UniProtKB-KW"/>
</dbReference>
<dbReference type="SUPFAM" id="SSF88713">
    <property type="entry name" value="Glycoside hydrolase/deacetylase"/>
    <property type="match status" value="1"/>
</dbReference>
<keyword evidence="4" id="KW-0732">Signal</keyword>
<dbReference type="PROSITE" id="PS51677">
    <property type="entry name" value="NODB"/>
    <property type="match status" value="1"/>
</dbReference>
<evidence type="ECO:0000256" key="2">
    <source>
        <dbReference type="ARBA" id="ARBA00022801"/>
    </source>
</evidence>
<dbReference type="GO" id="GO:0016020">
    <property type="term" value="C:membrane"/>
    <property type="evidence" value="ECO:0007669"/>
    <property type="project" value="TreeGrafter"/>
</dbReference>
<dbReference type="GO" id="GO:0016810">
    <property type="term" value="F:hydrolase activity, acting on carbon-nitrogen (but not peptide) bonds"/>
    <property type="evidence" value="ECO:0007669"/>
    <property type="project" value="InterPro"/>
</dbReference>
<dbReference type="InterPro" id="IPR050248">
    <property type="entry name" value="Polysacc_deacetylase_ArnD"/>
</dbReference>
<feature type="region of interest" description="Disordered" evidence="3">
    <location>
        <begin position="266"/>
        <end position="381"/>
    </location>
</feature>
<feature type="compositionally biased region" description="Low complexity" evidence="3">
    <location>
        <begin position="303"/>
        <end position="338"/>
    </location>
</feature>
<evidence type="ECO:0000256" key="1">
    <source>
        <dbReference type="ARBA" id="ARBA00022723"/>
    </source>
</evidence>
<organism evidence="6 7">
    <name type="scientific">Desulfovibrio legallii</name>
    <dbReference type="NCBI Taxonomy" id="571438"/>
    <lineage>
        <taxon>Bacteria</taxon>
        <taxon>Pseudomonadati</taxon>
        <taxon>Thermodesulfobacteriota</taxon>
        <taxon>Desulfovibrionia</taxon>
        <taxon>Desulfovibrionales</taxon>
        <taxon>Desulfovibrionaceae</taxon>
        <taxon>Desulfovibrio</taxon>
    </lineage>
</organism>
<evidence type="ECO:0000313" key="7">
    <source>
        <dbReference type="Proteomes" id="UP000199355"/>
    </source>
</evidence>
<dbReference type="PANTHER" id="PTHR10587:SF133">
    <property type="entry name" value="CHITIN DEACETYLASE 1-RELATED"/>
    <property type="match status" value="1"/>
</dbReference>
<dbReference type="Pfam" id="PF01522">
    <property type="entry name" value="Polysacc_deac_1"/>
    <property type="match status" value="1"/>
</dbReference>
<dbReference type="STRING" id="571438.SAMN05192586_11325"/>
<name>A0A1G7NXM6_9BACT</name>
<dbReference type="AlphaFoldDB" id="A0A1G7NXM6"/>
<keyword evidence="7" id="KW-1185">Reference proteome</keyword>
<dbReference type="RefSeq" id="WP_092154327.1">
    <property type="nucleotide sequence ID" value="NZ_FNBX01000013.1"/>
</dbReference>
<feature type="signal peptide" evidence="4">
    <location>
        <begin position="1"/>
        <end position="23"/>
    </location>
</feature>
<dbReference type="InterPro" id="IPR002509">
    <property type="entry name" value="NODB_dom"/>
</dbReference>
<keyword evidence="1" id="KW-0479">Metal-binding</keyword>